<reference evidence="14 15" key="1">
    <citation type="submission" date="2016-10" db="EMBL/GenBank/DDBJ databases">
        <title>Genome sequence of a sulfur-reducing bacterium Desulfurobacterium indicum K6013.</title>
        <authorList>
            <person name="Cao J."/>
            <person name="Shao Z."/>
            <person name="Alain K."/>
            <person name="Jebbar M."/>
        </authorList>
    </citation>
    <scope>NUCLEOTIDE SEQUENCE [LARGE SCALE GENOMIC DNA]</scope>
    <source>
        <strain evidence="14 15">K6013</strain>
    </source>
</reference>
<comment type="subcellular location">
    <subcellularLocation>
        <location evidence="1">Bacterial flagellum basal body</location>
    </subcellularLocation>
    <subcellularLocation>
        <location evidence="2">Cell membrane</location>
        <topology evidence="2">Peripheral membrane protein</topology>
    </subcellularLocation>
</comment>
<evidence type="ECO:0000256" key="8">
    <source>
        <dbReference type="ARBA" id="ARBA00023136"/>
    </source>
</evidence>
<keyword evidence="14" id="KW-0282">Flagellum</keyword>
<dbReference type="InterPro" id="IPR028976">
    <property type="entry name" value="CheC-like_sf"/>
</dbReference>
<comment type="function">
    <text evidence="10">FliM is one of three proteins (FliG, FliN, FliM) that forms the rotor-mounted switch complex (C ring), located at the base of the basal body. This complex interacts with the CheY and CheZ chemotaxis proteins, in addition to contacting components of the motor that determine the direction of flagellar rotation.</text>
</comment>
<evidence type="ECO:0000256" key="9">
    <source>
        <dbReference type="ARBA" id="ARBA00023143"/>
    </source>
</evidence>
<gene>
    <name evidence="14" type="ORF">BLW93_00235</name>
</gene>
<keyword evidence="15" id="KW-1185">Reference proteome</keyword>
<keyword evidence="9" id="KW-0975">Bacterial flagellum</keyword>
<dbReference type="Pfam" id="PF02154">
    <property type="entry name" value="FliM"/>
    <property type="match status" value="1"/>
</dbReference>
<feature type="region of interest" description="Disordered" evidence="12">
    <location>
        <begin position="1"/>
        <end position="26"/>
    </location>
</feature>
<feature type="domain" description="Flagellar motor switch protein FliN-like C-terminal" evidence="13">
    <location>
        <begin position="245"/>
        <end position="314"/>
    </location>
</feature>
<dbReference type="SUPFAM" id="SSF103039">
    <property type="entry name" value="CheC-like"/>
    <property type="match status" value="1"/>
</dbReference>
<keyword evidence="8" id="KW-0472">Membrane</keyword>
<dbReference type="AlphaFoldDB" id="A0A1R1MNF1"/>
<evidence type="ECO:0000256" key="4">
    <source>
        <dbReference type="ARBA" id="ARBA00021898"/>
    </source>
</evidence>
<dbReference type="EMBL" id="MOEN01000001">
    <property type="protein sequence ID" value="OMH41351.1"/>
    <property type="molecule type" value="Genomic_DNA"/>
</dbReference>
<dbReference type="Pfam" id="PF01052">
    <property type="entry name" value="FliMN_C"/>
    <property type="match status" value="1"/>
</dbReference>
<evidence type="ECO:0000313" key="14">
    <source>
        <dbReference type="EMBL" id="OMH41351.1"/>
    </source>
</evidence>
<evidence type="ECO:0000313" key="15">
    <source>
        <dbReference type="Proteomes" id="UP000187408"/>
    </source>
</evidence>
<dbReference type="InterPro" id="IPR001689">
    <property type="entry name" value="Flag_FliM"/>
</dbReference>
<accession>A0A1R1MNF1</accession>
<dbReference type="RefSeq" id="WP_076712100.1">
    <property type="nucleotide sequence ID" value="NZ_MOEN01000001.1"/>
</dbReference>
<keyword evidence="14" id="KW-0966">Cell projection</keyword>
<dbReference type="SUPFAM" id="SSF101801">
    <property type="entry name" value="Surface presentation of antigens (SPOA)"/>
    <property type="match status" value="1"/>
</dbReference>
<dbReference type="InterPro" id="IPR036429">
    <property type="entry name" value="SpoA-like_sf"/>
</dbReference>
<evidence type="ECO:0000256" key="7">
    <source>
        <dbReference type="ARBA" id="ARBA00022779"/>
    </source>
</evidence>
<sequence>MAEDFLSQEEIDALLGEDKSDKEESFEAQKIRPFDFSELEQIKKGDVPGLELIFERWIKIFSERIRTLVPRISMVSKDSIYITKFDNFMSKIPLPSSYSIVSMKPLKENFLFVLDSRLVFVIISVMFGGPAKPFKVEGRDFTRLETKIISDFVDIALETFESIWKEFYLVKIELKSIELNPSLARIVSPNDKVIVVECNMDIEGYEAPFFFCFPQDLFLPIKDMIFSETGFTKKDPIWDRELIRKLKHLKLNLHLELERKKVKVKELINWQVGDKISLSVMKGDEILLYVEDRPKFKAKMGKIKDKYAALITDIAIERNGNDRREAKPTSTGNGTEPDDRKSAEQ</sequence>
<dbReference type="GO" id="GO:0050918">
    <property type="term" value="P:positive chemotaxis"/>
    <property type="evidence" value="ECO:0007669"/>
    <property type="project" value="TreeGrafter"/>
</dbReference>
<protein>
    <recommendedName>
        <fullName evidence="4 11">Flagellar motor switch protein FliM</fullName>
    </recommendedName>
</protein>
<dbReference type="OrthoDB" id="9806941at2"/>
<dbReference type="PANTHER" id="PTHR30034">
    <property type="entry name" value="FLAGELLAR MOTOR SWITCH PROTEIN FLIM"/>
    <property type="match status" value="1"/>
</dbReference>
<proteinExistence type="inferred from homology"/>
<evidence type="ECO:0000256" key="6">
    <source>
        <dbReference type="ARBA" id="ARBA00022500"/>
    </source>
</evidence>
<organism evidence="14 15">
    <name type="scientific">Desulfurobacterium indicum</name>
    <dbReference type="NCBI Taxonomy" id="1914305"/>
    <lineage>
        <taxon>Bacteria</taxon>
        <taxon>Pseudomonadati</taxon>
        <taxon>Aquificota</taxon>
        <taxon>Aquificia</taxon>
        <taxon>Desulfurobacteriales</taxon>
        <taxon>Desulfurobacteriaceae</taxon>
        <taxon>Desulfurobacterium</taxon>
    </lineage>
</organism>
<evidence type="ECO:0000256" key="1">
    <source>
        <dbReference type="ARBA" id="ARBA00004117"/>
    </source>
</evidence>
<dbReference type="InterPro" id="IPR001543">
    <property type="entry name" value="FliN-like_C"/>
</dbReference>
<evidence type="ECO:0000256" key="10">
    <source>
        <dbReference type="ARBA" id="ARBA00025044"/>
    </source>
</evidence>
<keyword evidence="6" id="KW-0145">Chemotaxis</keyword>
<evidence type="ECO:0000256" key="3">
    <source>
        <dbReference type="ARBA" id="ARBA00011049"/>
    </source>
</evidence>
<dbReference type="PIRSF" id="PIRSF002888">
    <property type="entry name" value="FliM"/>
    <property type="match status" value="1"/>
</dbReference>
<dbReference type="GO" id="GO:0005886">
    <property type="term" value="C:plasma membrane"/>
    <property type="evidence" value="ECO:0007669"/>
    <property type="project" value="UniProtKB-SubCell"/>
</dbReference>
<dbReference type="STRING" id="1914305.BLW93_00235"/>
<dbReference type="GO" id="GO:0003774">
    <property type="term" value="F:cytoskeletal motor activity"/>
    <property type="evidence" value="ECO:0007669"/>
    <property type="project" value="InterPro"/>
</dbReference>
<keyword evidence="7" id="KW-0283">Flagellar rotation</keyword>
<dbReference type="Proteomes" id="UP000187408">
    <property type="component" value="Unassembled WGS sequence"/>
</dbReference>
<evidence type="ECO:0000256" key="11">
    <source>
        <dbReference type="NCBIfam" id="TIGR01397"/>
    </source>
</evidence>
<feature type="compositionally biased region" description="Basic and acidic residues" evidence="12">
    <location>
        <begin position="16"/>
        <end position="26"/>
    </location>
</feature>
<dbReference type="Gene3D" id="3.40.1550.10">
    <property type="entry name" value="CheC-like"/>
    <property type="match status" value="1"/>
</dbReference>
<keyword evidence="5" id="KW-1003">Cell membrane</keyword>
<evidence type="ECO:0000256" key="2">
    <source>
        <dbReference type="ARBA" id="ARBA00004202"/>
    </source>
</evidence>
<feature type="region of interest" description="Disordered" evidence="12">
    <location>
        <begin position="319"/>
        <end position="345"/>
    </location>
</feature>
<dbReference type="GO" id="GO:0071978">
    <property type="term" value="P:bacterial-type flagellum-dependent swarming motility"/>
    <property type="evidence" value="ECO:0007669"/>
    <property type="project" value="TreeGrafter"/>
</dbReference>
<feature type="compositionally biased region" description="Acidic residues" evidence="12">
    <location>
        <begin position="1"/>
        <end position="12"/>
    </location>
</feature>
<name>A0A1R1MNF1_9BACT</name>
<dbReference type="PRINTS" id="PR00955">
    <property type="entry name" value="FLGMOTORFLIM"/>
</dbReference>
<comment type="caution">
    <text evidence="14">The sequence shown here is derived from an EMBL/GenBank/DDBJ whole genome shotgun (WGS) entry which is preliminary data.</text>
</comment>
<evidence type="ECO:0000256" key="5">
    <source>
        <dbReference type="ARBA" id="ARBA00022475"/>
    </source>
</evidence>
<dbReference type="GO" id="GO:0009425">
    <property type="term" value="C:bacterial-type flagellum basal body"/>
    <property type="evidence" value="ECO:0007669"/>
    <property type="project" value="UniProtKB-SubCell"/>
</dbReference>
<dbReference type="PANTHER" id="PTHR30034:SF6">
    <property type="entry name" value="YOP PROTEINS TRANSLOCATION PROTEIN Q"/>
    <property type="match status" value="1"/>
</dbReference>
<comment type="similarity">
    <text evidence="3">Belongs to the FliM family.</text>
</comment>
<dbReference type="Gene3D" id="2.30.330.10">
    <property type="entry name" value="SpoA-like"/>
    <property type="match status" value="1"/>
</dbReference>
<dbReference type="NCBIfam" id="TIGR01397">
    <property type="entry name" value="fliM_switch"/>
    <property type="match status" value="1"/>
</dbReference>
<dbReference type="CDD" id="cd17908">
    <property type="entry name" value="FliM"/>
    <property type="match status" value="1"/>
</dbReference>
<evidence type="ECO:0000259" key="13">
    <source>
        <dbReference type="Pfam" id="PF01052"/>
    </source>
</evidence>
<evidence type="ECO:0000256" key="12">
    <source>
        <dbReference type="SAM" id="MobiDB-lite"/>
    </source>
</evidence>
<keyword evidence="14" id="KW-0969">Cilium</keyword>